<dbReference type="VEuPathDB" id="TriTrypDB:Lsey_0032_0230"/>
<dbReference type="AlphaFoldDB" id="A0A0N0P7R1"/>
<feature type="compositionally biased region" description="Pro residues" evidence="1">
    <location>
        <begin position="123"/>
        <end position="137"/>
    </location>
</feature>
<dbReference type="OrthoDB" id="10258156at2759"/>
<evidence type="ECO:0000313" key="4">
    <source>
        <dbReference type="Proteomes" id="UP000038009"/>
    </source>
</evidence>
<accession>A0A0N0P7R1</accession>
<feature type="domain" description="Methyltransferase" evidence="2">
    <location>
        <begin position="740"/>
        <end position="780"/>
    </location>
</feature>
<dbReference type="InterPro" id="IPR025714">
    <property type="entry name" value="Methyltranfer_dom"/>
</dbReference>
<proteinExistence type="predicted"/>
<feature type="region of interest" description="Disordered" evidence="1">
    <location>
        <begin position="251"/>
        <end position="270"/>
    </location>
</feature>
<dbReference type="OMA" id="SADYAHN"/>
<dbReference type="PANTHER" id="PTHR12496:SF0">
    <property type="entry name" value="METHYLTRANSFERASE DOMAIN-CONTAINING PROTEIN"/>
    <property type="match status" value="1"/>
</dbReference>
<evidence type="ECO:0000259" key="2">
    <source>
        <dbReference type="Pfam" id="PF13679"/>
    </source>
</evidence>
<dbReference type="InterPro" id="IPR052220">
    <property type="entry name" value="METTL25"/>
</dbReference>
<protein>
    <recommendedName>
        <fullName evidence="2">Methyltransferase domain-containing protein</fullName>
    </recommendedName>
</protein>
<dbReference type="PANTHER" id="PTHR12496">
    <property type="entry name" value="CGI-41 METHYLTRANSFERASE"/>
    <property type="match status" value="1"/>
</dbReference>
<evidence type="ECO:0000313" key="3">
    <source>
        <dbReference type="EMBL" id="KPI89079.1"/>
    </source>
</evidence>
<reference evidence="3 4" key="1">
    <citation type="journal article" date="2015" name="PLoS Pathog.">
        <title>Leptomonas seymouri: Adaptations to the Dixenous Life Cycle Analyzed by Genome Sequencing, Transcriptome Profiling and Co-infection with Leishmania donovani.</title>
        <authorList>
            <person name="Kraeva N."/>
            <person name="Butenko A."/>
            <person name="Hlavacova J."/>
            <person name="Kostygov A."/>
            <person name="Myskova J."/>
            <person name="Grybchuk D."/>
            <person name="Lestinova T."/>
            <person name="Votypka J."/>
            <person name="Volf P."/>
            <person name="Opperdoes F."/>
            <person name="Flegontov P."/>
            <person name="Lukes J."/>
            <person name="Yurchenko V."/>
        </authorList>
    </citation>
    <scope>NUCLEOTIDE SEQUENCE [LARGE SCALE GENOMIC DNA]</scope>
    <source>
        <strain evidence="3 4">ATCC 30220</strain>
    </source>
</reference>
<evidence type="ECO:0000256" key="1">
    <source>
        <dbReference type="SAM" id="MobiDB-lite"/>
    </source>
</evidence>
<name>A0A0N0P7R1_LEPSE</name>
<keyword evidence="4" id="KW-1185">Reference proteome</keyword>
<dbReference type="Proteomes" id="UP000038009">
    <property type="component" value="Unassembled WGS sequence"/>
</dbReference>
<comment type="caution">
    <text evidence="3">The sequence shown here is derived from an EMBL/GenBank/DDBJ whole genome shotgun (WGS) entry which is preliminary data.</text>
</comment>
<sequence length="1034" mass="111091">MPVYHTLALPLSADYAHNSRDGFSFFVTPSGAASTASLLHPVVEGYLDDLCAFLRGARLIQSHPDNYFQFMRGETWADSAIHFDGSAVKPKELQDMQHMLSGFGPLLRGEDAMAKLRALVRDGPPPCSATPPSPPGEVPSGSPKGSDRSPLQALNEYYVRTRRLMLGRARRPNNDAAITTLTTPEAARTLDSVSEHAGAARDHKKAILDLVVAQGMHPKKQHEVRIMRDTIHNLVDCCNAGVPAQQQDHRTVGSEVEGQPVPPTAPEPSSAVRVETVINIGEGKGYVSRAVALCDNMQVIGLDCNPAHKERAVERIELLLEASLSSRDGRPRVNLLYEPRGHMASIACCVEAEVDWAALLQGHVLTSDDPHGSCSASASRTAADSAGLREVPCGGEAGSTGTRSNTDGGCVDAMTVLSRTRGVESVKVACRVCGKVVRLENTTVIMKHIYSHLHDAETSSETCPSPLMPTAEQLRQWNITLSQHAYVAKLTEAFFSASDVELRHFENRKDAALLKRTRESDVASEGDDAKNTSAPTYLTLPRVSSSTTAGAGVTHTGAAASEESSITLEPTYTARGYRAVLLVARTVSAAAATAAGEHAAPLATAARAPAAPEPEEGRGGTAAGSPSLPQTWTFEQRVATIVGYDGGTDCHQVCLDVETKKRVLRLYRIPHSSRGAPPPPLHLRLAKPPNGSSSPSPSFIGEWQLPDPAIWGRHHVAVVLTVLPPALPSTPAVYVPSVRNAVLIGLHPCGDLGSNVCRIFRSSAARGLLLVSCCWHALTPQGFPLSRAVQRHGMTTDSISLLLATQPLDAWSTASPEGHRSSAKLLFYRSLFKLLWAQLAREWMAADGRTCCINSSSGNDGSGTPCHCEFPVAAPHLQPAFLRRVSRRKETLTFAEFVGEIAAEYVYKESAKDTPYTPWNIGHHCPTCRDAQESFIRAALTVRGLPEQMAASFEGEHFAQFLGLTVLRMWMCHLVESLLLLDRTLYLHEELSACGGGGTAEGEDSAVSLVPLFDGALSPRMYGILARRGGSAYA</sequence>
<dbReference type="Pfam" id="PF13679">
    <property type="entry name" value="Methyltransf_32"/>
    <property type="match status" value="1"/>
</dbReference>
<gene>
    <name evidence="3" type="ORF">ABL78_1815</name>
</gene>
<organism evidence="3 4">
    <name type="scientific">Leptomonas seymouri</name>
    <dbReference type="NCBI Taxonomy" id="5684"/>
    <lineage>
        <taxon>Eukaryota</taxon>
        <taxon>Discoba</taxon>
        <taxon>Euglenozoa</taxon>
        <taxon>Kinetoplastea</taxon>
        <taxon>Metakinetoplastina</taxon>
        <taxon>Trypanosomatida</taxon>
        <taxon>Trypanosomatidae</taxon>
        <taxon>Leishmaniinae</taxon>
        <taxon>Leptomonas</taxon>
    </lineage>
</organism>
<feature type="region of interest" description="Disordered" evidence="1">
    <location>
        <begin position="603"/>
        <end position="630"/>
    </location>
</feature>
<feature type="region of interest" description="Disordered" evidence="1">
    <location>
        <begin position="121"/>
        <end position="152"/>
    </location>
</feature>
<dbReference type="EMBL" id="LJSK01000032">
    <property type="protein sequence ID" value="KPI89079.1"/>
    <property type="molecule type" value="Genomic_DNA"/>
</dbReference>
<feature type="region of interest" description="Disordered" evidence="1">
    <location>
        <begin position="516"/>
        <end position="536"/>
    </location>
</feature>